<keyword evidence="4" id="KW-1185">Reference proteome</keyword>
<organism evidence="3 4">
    <name type="scientific">Flavobacterium bomense</name>
    <dbReference type="NCBI Taxonomy" id="2497483"/>
    <lineage>
        <taxon>Bacteria</taxon>
        <taxon>Pseudomonadati</taxon>
        <taxon>Bacteroidota</taxon>
        <taxon>Flavobacteriia</taxon>
        <taxon>Flavobacteriales</taxon>
        <taxon>Flavobacteriaceae</taxon>
        <taxon>Flavobacterium</taxon>
    </lineage>
</organism>
<dbReference type="SUPFAM" id="SSF52096">
    <property type="entry name" value="ClpP/crotonase"/>
    <property type="match status" value="1"/>
</dbReference>
<dbReference type="GO" id="GO:0007165">
    <property type="term" value="P:signal transduction"/>
    <property type="evidence" value="ECO:0007669"/>
    <property type="project" value="TreeGrafter"/>
</dbReference>
<reference evidence="3 4" key="1">
    <citation type="submission" date="2018-12" db="EMBL/GenBank/DDBJ databases">
        <title>Flavobacterium sp. nov., isolated from glacier ice.</title>
        <authorList>
            <person name="Liu Q."/>
            <person name="Xin Y.-H."/>
        </authorList>
    </citation>
    <scope>NUCLEOTIDE SEQUENCE [LARGE SCALE GENOMIC DNA]</scope>
    <source>
        <strain evidence="3 4">RB1N8</strain>
    </source>
</reference>
<feature type="chain" id="PRO_5018711502" evidence="1">
    <location>
        <begin position="21"/>
        <end position="479"/>
    </location>
</feature>
<feature type="domain" description="Tail specific protease" evidence="2">
    <location>
        <begin position="249"/>
        <end position="458"/>
    </location>
</feature>
<dbReference type="GO" id="GO:0008236">
    <property type="term" value="F:serine-type peptidase activity"/>
    <property type="evidence" value="ECO:0007669"/>
    <property type="project" value="InterPro"/>
</dbReference>
<feature type="signal peptide" evidence="1">
    <location>
        <begin position="1"/>
        <end position="20"/>
    </location>
</feature>
<name>A0A3S0MGI0_9FLAO</name>
<dbReference type="EMBL" id="RYDJ01000016">
    <property type="protein sequence ID" value="RTZ02690.1"/>
    <property type="molecule type" value="Genomic_DNA"/>
</dbReference>
<dbReference type="Pfam" id="PF03572">
    <property type="entry name" value="Peptidase_S41"/>
    <property type="match status" value="1"/>
</dbReference>
<dbReference type="InterPro" id="IPR029045">
    <property type="entry name" value="ClpP/crotonase-like_dom_sf"/>
</dbReference>
<gene>
    <name evidence="3" type="ORF">EKL98_12550</name>
</gene>
<dbReference type="Gene3D" id="3.90.226.10">
    <property type="entry name" value="2-enoyl-CoA Hydratase, Chain A, domain 1"/>
    <property type="match status" value="1"/>
</dbReference>
<evidence type="ECO:0000313" key="4">
    <source>
        <dbReference type="Proteomes" id="UP000280825"/>
    </source>
</evidence>
<evidence type="ECO:0000259" key="2">
    <source>
        <dbReference type="Pfam" id="PF03572"/>
    </source>
</evidence>
<accession>A0A3S0MGI0</accession>
<dbReference type="PANTHER" id="PTHR32060">
    <property type="entry name" value="TAIL-SPECIFIC PROTEASE"/>
    <property type="match status" value="1"/>
</dbReference>
<evidence type="ECO:0000256" key="1">
    <source>
        <dbReference type="SAM" id="SignalP"/>
    </source>
</evidence>
<evidence type="ECO:0000313" key="3">
    <source>
        <dbReference type="EMBL" id="RTZ02690.1"/>
    </source>
</evidence>
<dbReference type="GO" id="GO:0030288">
    <property type="term" value="C:outer membrane-bounded periplasmic space"/>
    <property type="evidence" value="ECO:0007669"/>
    <property type="project" value="TreeGrafter"/>
</dbReference>
<dbReference type="InterPro" id="IPR005151">
    <property type="entry name" value="Tail-specific_protease"/>
</dbReference>
<dbReference type="AlphaFoldDB" id="A0A3S0MGI0"/>
<comment type="caution">
    <text evidence="3">The sequence shown here is derived from an EMBL/GenBank/DDBJ whole genome shotgun (WGS) entry which is preliminary data.</text>
</comment>
<dbReference type="Proteomes" id="UP000280825">
    <property type="component" value="Unassembled WGS sequence"/>
</dbReference>
<keyword evidence="1" id="KW-0732">Signal</keyword>
<protein>
    <submittedName>
        <fullName evidence="3">Peptidase S41</fullName>
    </submittedName>
</protein>
<dbReference type="PANTHER" id="PTHR32060:SF30">
    <property type="entry name" value="CARBOXY-TERMINAL PROCESSING PROTEASE CTPA"/>
    <property type="match status" value="1"/>
</dbReference>
<dbReference type="GO" id="GO:0006508">
    <property type="term" value="P:proteolysis"/>
    <property type="evidence" value="ECO:0007669"/>
    <property type="project" value="InterPro"/>
</dbReference>
<sequence length="479" mass="55440">MRKTLSLSIMLILICNLSIAQNCNCKTNFEWMKKTFEENDAGFQYIIDLKGKEAYQNNNTIILQKIKAIKKTEDCTKVLSEWLAFFRKGHFAIKKIDNNSINSKKSIKETKNENWETLNVDVQEFEKYLTSKKETDFEGIWETSLYKIGIKKIGDSYLGFIIESGNESWKKGQIKIRLNDKNGTFYLRDKNPEDFTSPNLLGINYLQLGNFTLKRLNPKYETEKDIEQYLTLMSIDKPFIEELNKTTLIFRIPSFDGSQRKIIDSVIAINKEKILKTENLIIDLRNNGGGDDISYKEILPFLYTNPIREVGVELLSTKLNNQRMLDFVNKPEFGFDEEAKKWLKESYDKLEKQLGQFVNLDSTTVSINKFDQIYPYPKNVGIIINKGNGSTAEQFLLAAKQSKKVKLFGTTTFGALDISNMNFVKSPCNEFELGYCLSKSFRIPNMTIDSKGIQPDYYIDESIPKYKWIEYVNGILNEK</sequence>
<dbReference type="GO" id="GO:0004175">
    <property type="term" value="F:endopeptidase activity"/>
    <property type="evidence" value="ECO:0007669"/>
    <property type="project" value="TreeGrafter"/>
</dbReference>
<proteinExistence type="predicted"/>